<sequence length="469" mass="51912">MSSAGHGAEPFPVADAVPSYWRKQVGPIDNHRSTEDLVTRADIVIIGAGYVGASIVHHLIEQSVRCDRPIPSILILEAREACSGATGRNGGHLKPDPLLRAASVLEVHGKVVAEHVASFEARQVAAIRDLVQREHIDCDFEETKVTDVCLYKEGRDKIKADLAKIAKADISTAKGIEYISGSKAEVISGVRGAMSCHTYNAARLWPYRLVTHLLEKAIYLGVNLQTHTPVTSVLAANASSKDYRWLVNTPRGSVKTDTVVYATNGYTSALVSEMRDKIVPVRGVVARLVGANAPKLTDSYMIRLSDYEYDYMIPRPDGSIILGGGKRDYYKDLDEWFDVSDDSKMIESARCYFDGYMQRHFHGWENSGVRTEDIWTGIMGYSNDGFPYVGPACGRPGQYMCAGFSGHGMPQIFFSAKAVASMIITGNTKEVDLPVPYRISPSRWYQPKEHMSLKMWQQVSKSQPAREKL</sequence>
<dbReference type="Proteomes" id="UP000799754">
    <property type="component" value="Unassembled WGS sequence"/>
</dbReference>
<dbReference type="EMBL" id="MU006707">
    <property type="protein sequence ID" value="KAF2630547.1"/>
    <property type="molecule type" value="Genomic_DNA"/>
</dbReference>
<reference evidence="1" key="1">
    <citation type="journal article" date="2020" name="Stud. Mycol.">
        <title>101 Dothideomycetes genomes: a test case for predicting lifestyles and emergence of pathogens.</title>
        <authorList>
            <person name="Haridas S."/>
            <person name="Albert R."/>
            <person name="Binder M."/>
            <person name="Bloem J."/>
            <person name="Labutti K."/>
            <person name="Salamov A."/>
            <person name="Andreopoulos B."/>
            <person name="Baker S."/>
            <person name="Barry K."/>
            <person name="Bills G."/>
            <person name="Bluhm B."/>
            <person name="Cannon C."/>
            <person name="Castanera R."/>
            <person name="Culley D."/>
            <person name="Daum C."/>
            <person name="Ezra D."/>
            <person name="Gonzalez J."/>
            <person name="Henrissat B."/>
            <person name="Kuo A."/>
            <person name="Liang C."/>
            <person name="Lipzen A."/>
            <person name="Lutzoni F."/>
            <person name="Magnuson J."/>
            <person name="Mondo S."/>
            <person name="Nolan M."/>
            <person name="Ohm R."/>
            <person name="Pangilinan J."/>
            <person name="Park H.-J."/>
            <person name="Ramirez L."/>
            <person name="Alfaro M."/>
            <person name="Sun H."/>
            <person name="Tritt A."/>
            <person name="Yoshinaga Y."/>
            <person name="Zwiers L.-H."/>
            <person name="Turgeon B."/>
            <person name="Goodwin S."/>
            <person name="Spatafora J."/>
            <person name="Crous P."/>
            <person name="Grigoriev I."/>
        </authorList>
    </citation>
    <scope>NUCLEOTIDE SEQUENCE</scope>
    <source>
        <strain evidence="1">CBS 525.71</strain>
    </source>
</reference>
<name>A0ACB6SBR9_9PLEO</name>
<organism evidence="1 2">
    <name type="scientific">Macroventuria anomochaeta</name>
    <dbReference type="NCBI Taxonomy" id="301207"/>
    <lineage>
        <taxon>Eukaryota</taxon>
        <taxon>Fungi</taxon>
        <taxon>Dikarya</taxon>
        <taxon>Ascomycota</taxon>
        <taxon>Pezizomycotina</taxon>
        <taxon>Dothideomycetes</taxon>
        <taxon>Pleosporomycetidae</taxon>
        <taxon>Pleosporales</taxon>
        <taxon>Pleosporineae</taxon>
        <taxon>Didymellaceae</taxon>
        <taxon>Macroventuria</taxon>
    </lineage>
</organism>
<keyword evidence="2" id="KW-1185">Reference proteome</keyword>
<evidence type="ECO:0000313" key="2">
    <source>
        <dbReference type="Proteomes" id="UP000799754"/>
    </source>
</evidence>
<evidence type="ECO:0000313" key="1">
    <source>
        <dbReference type="EMBL" id="KAF2630547.1"/>
    </source>
</evidence>
<protein>
    <submittedName>
        <fullName evidence="1">FAD dependent oxidoreductase</fullName>
    </submittedName>
</protein>
<accession>A0ACB6SBR9</accession>
<proteinExistence type="predicted"/>
<comment type="caution">
    <text evidence="1">The sequence shown here is derived from an EMBL/GenBank/DDBJ whole genome shotgun (WGS) entry which is preliminary data.</text>
</comment>
<gene>
    <name evidence="1" type="ORF">BU25DRAFT_484789</name>
</gene>